<evidence type="ECO:0008006" key="4">
    <source>
        <dbReference type="Google" id="ProtNLM"/>
    </source>
</evidence>
<proteinExistence type="predicted"/>
<keyword evidence="3" id="KW-1185">Reference proteome</keyword>
<dbReference type="STRING" id="133381.A0A2T9XXL9"/>
<dbReference type="AlphaFoldDB" id="A0A2T9XXL9"/>
<evidence type="ECO:0000313" key="2">
    <source>
        <dbReference type="EMBL" id="PVU84829.1"/>
    </source>
</evidence>
<comment type="caution">
    <text evidence="2">The sequence shown here is derived from an EMBL/GenBank/DDBJ whole genome shotgun (WGS) entry which is preliminary data.</text>
</comment>
<feature type="compositionally biased region" description="Basic and acidic residues" evidence="1">
    <location>
        <begin position="315"/>
        <end position="328"/>
    </location>
</feature>
<feature type="compositionally biased region" description="Low complexity" evidence="1">
    <location>
        <begin position="1"/>
        <end position="19"/>
    </location>
</feature>
<reference evidence="2 3" key="1">
    <citation type="journal article" date="2018" name="MBio">
        <title>Comparative Genomics Reveals the Core Gene Toolbox for the Fungus-Insect Symbiosis.</title>
        <authorList>
            <person name="Wang Y."/>
            <person name="Stata M."/>
            <person name="Wang W."/>
            <person name="Stajich J.E."/>
            <person name="White M.M."/>
            <person name="Moncalvo J.M."/>
        </authorList>
    </citation>
    <scope>NUCLEOTIDE SEQUENCE [LARGE SCALE GENOMIC DNA]</scope>
    <source>
        <strain evidence="2 3">SC-DP-2</strain>
    </source>
</reference>
<feature type="region of interest" description="Disordered" evidence="1">
    <location>
        <begin position="297"/>
        <end position="335"/>
    </location>
</feature>
<accession>A0A2T9XXL9</accession>
<evidence type="ECO:0000256" key="1">
    <source>
        <dbReference type="SAM" id="MobiDB-lite"/>
    </source>
</evidence>
<protein>
    <recommendedName>
        <fullName evidence="4">Retrotransposon gag domain-containing protein</fullName>
    </recommendedName>
</protein>
<evidence type="ECO:0000313" key="3">
    <source>
        <dbReference type="Proteomes" id="UP000245609"/>
    </source>
</evidence>
<feature type="non-terminal residue" evidence="2">
    <location>
        <position position="464"/>
    </location>
</feature>
<organism evidence="2 3">
    <name type="scientific">Smittium megazygosporum</name>
    <dbReference type="NCBI Taxonomy" id="133381"/>
    <lineage>
        <taxon>Eukaryota</taxon>
        <taxon>Fungi</taxon>
        <taxon>Fungi incertae sedis</taxon>
        <taxon>Zoopagomycota</taxon>
        <taxon>Kickxellomycotina</taxon>
        <taxon>Harpellomycetes</taxon>
        <taxon>Harpellales</taxon>
        <taxon>Legeriomycetaceae</taxon>
        <taxon>Smittium</taxon>
    </lineage>
</organism>
<dbReference type="Proteomes" id="UP000245609">
    <property type="component" value="Unassembled WGS sequence"/>
</dbReference>
<dbReference type="OrthoDB" id="7864685at2759"/>
<name>A0A2T9XXL9_9FUNG</name>
<feature type="region of interest" description="Disordered" evidence="1">
    <location>
        <begin position="1"/>
        <end position="33"/>
    </location>
</feature>
<gene>
    <name evidence="2" type="ORF">BB560_007254</name>
</gene>
<sequence>MSDSDSSSSSISSKASSVSTQKDTQIPNPKSSALKLRYRSLELENELLNEQNRKMREELLTLKSRIELEQKEKADLYTKYQDEKLRVLSREKDLILREADFYCHQVELAVQAKTALGGELKPQVFVPKIPEFSGSKLGFQRWISLVSDLFLKYPQISDFDKRLMVMEALKGQARVWYDTEPNSSTVSWDALRAALFRKYDSQPSSFACKRDGLERQRNYFNQKNVGESDGSSRVGGRWKRPNQQCINLIKSGSLIKIPNLKNNKGFYFPASVVQRSLSVPGYGENEKYGRDEYNNFSQKYEESGPSGPMDQDNDYFNKRDDEYPRDRSGYPGKDVSKNFQNEFEKNKGYVVLPNNKELSMCKDCVFYEERGSLRLCGSDGSSPNGRGSSGYVLFVRRTDRGIVFVLSEDGPVNADGFPDFPPEIAPVFTVTRTETIVETPRCIDYQTIFVTSTQTQTQTSTTVS</sequence>
<feature type="compositionally biased region" description="Polar residues" evidence="1">
    <location>
        <begin position="20"/>
        <end position="31"/>
    </location>
</feature>
<dbReference type="EMBL" id="MBFS01003813">
    <property type="protein sequence ID" value="PVU84829.1"/>
    <property type="molecule type" value="Genomic_DNA"/>
</dbReference>